<proteinExistence type="predicted"/>
<protein>
    <submittedName>
        <fullName evidence="1">Uncharacterized protein</fullName>
    </submittedName>
</protein>
<accession>A0A0F9L2A8</accession>
<name>A0A0F9L2A8_9ZZZZ</name>
<sequence length="30" mass="3412">MVTETQILGLGEFTHWSFTLEHDGAMTVFL</sequence>
<comment type="caution">
    <text evidence="1">The sequence shown here is derived from an EMBL/GenBank/DDBJ whole genome shotgun (WGS) entry which is preliminary data.</text>
</comment>
<organism evidence="1">
    <name type="scientific">marine sediment metagenome</name>
    <dbReference type="NCBI Taxonomy" id="412755"/>
    <lineage>
        <taxon>unclassified sequences</taxon>
        <taxon>metagenomes</taxon>
        <taxon>ecological metagenomes</taxon>
    </lineage>
</organism>
<dbReference type="AlphaFoldDB" id="A0A0F9L2A8"/>
<gene>
    <name evidence="1" type="ORF">LCGC14_1630910</name>
</gene>
<reference evidence="1" key="1">
    <citation type="journal article" date="2015" name="Nature">
        <title>Complex archaea that bridge the gap between prokaryotes and eukaryotes.</title>
        <authorList>
            <person name="Spang A."/>
            <person name="Saw J.H."/>
            <person name="Jorgensen S.L."/>
            <person name="Zaremba-Niedzwiedzka K."/>
            <person name="Martijn J."/>
            <person name="Lind A.E."/>
            <person name="van Eijk R."/>
            <person name="Schleper C."/>
            <person name="Guy L."/>
            <person name="Ettema T.J."/>
        </authorList>
    </citation>
    <scope>NUCLEOTIDE SEQUENCE</scope>
</reference>
<dbReference type="EMBL" id="LAZR01013457">
    <property type="protein sequence ID" value="KKM21880.1"/>
    <property type="molecule type" value="Genomic_DNA"/>
</dbReference>
<evidence type="ECO:0000313" key="1">
    <source>
        <dbReference type="EMBL" id="KKM21880.1"/>
    </source>
</evidence>
<feature type="non-terminal residue" evidence="1">
    <location>
        <position position="30"/>
    </location>
</feature>